<dbReference type="Pfam" id="PF02743">
    <property type="entry name" value="dCache_1"/>
    <property type="match status" value="1"/>
</dbReference>
<dbReference type="PROSITE" id="PS50111">
    <property type="entry name" value="CHEMOTAXIS_TRANSDUC_2"/>
    <property type="match status" value="1"/>
</dbReference>
<dbReference type="Gene3D" id="3.30.450.20">
    <property type="entry name" value="PAS domain"/>
    <property type="match status" value="1"/>
</dbReference>
<evidence type="ECO:0000256" key="8">
    <source>
        <dbReference type="ARBA" id="ARBA00029447"/>
    </source>
</evidence>
<dbReference type="CDD" id="cd11386">
    <property type="entry name" value="MCP_signal"/>
    <property type="match status" value="1"/>
</dbReference>
<evidence type="ECO:0000256" key="5">
    <source>
        <dbReference type="ARBA" id="ARBA00022989"/>
    </source>
</evidence>
<gene>
    <name evidence="15" type="ORF">H6G24_10895</name>
</gene>
<keyword evidence="16" id="KW-1185">Reference proteome</keyword>
<dbReference type="PANTHER" id="PTHR32089">
    <property type="entry name" value="METHYL-ACCEPTING CHEMOTAXIS PROTEIN MCPB"/>
    <property type="match status" value="1"/>
</dbReference>
<proteinExistence type="inferred from homology"/>
<evidence type="ECO:0000256" key="4">
    <source>
        <dbReference type="ARBA" id="ARBA00022692"/>
    </source>
</evidence>
<dbReference type="CDD" id="cd06225">
    <property type="entry name" value="HAMP"/>
    <property type="match status" value="2"/>
</dbReference>
<evidence type="ECO:0000256" key="3">
    <source>
        <dbReference type="ARBA" id="ARBA00022500"/>
    </source>
</evidence>
<accession>A0ABR8A7M3</accession>
<dbReference type="PANTHER" id="PTHR32089:SF114">
    <property type="entry name" value="METHYL-ACCEPTING CHEMOTAXIS PROTEIN MCPB"/>
    <property type="match status" value="1"/>
</dbReference>
<dbReference type="Gene3D" id="3.30.450.40">
    <property type="match status" value="1"/>
</dbReference>
<feature type="domain" description="HAMP" evidence="14">
    <location>
        <begin position="364"/>
        <end position="416"/>
    </location>
</feature>
<evidence type="ECO:0000256" key="7">
    <source>
        <dbReference type="ARBA" id="ARBA00023224"/>
    </source>
</evidence>
<dbReference type="InterPro" id="IPR029016">
    <property type="entry name" value="GAF-like_dom_sf"/>
</dbReference>
<feature type="coiled-coil region" evidence="10">
    <location>
        <begin position="584"/>
        <end position="625"/>
    </location>
</feature>
<comment type="subcellular location">
    <subcellularLocation>
        <location evidence="1">Cell membrane</location>
        <topology evidence="1">Multi-pass membrane protein</topology>
    </subcellularLocation>
</comment>
<dbReference type="SUPFAM" id="SSF55781">
    <property type="entry name" value="GAF domain-like"/>
    <property type="match status" value="1"/>
</dbReference>
<keyword evidence="6 11" id="KW-0472">Membrane</keyword>
<dbReference type="Gene3D" id="1.10.287.950">
    <property type="entry name" value="Methyl-accepting chemotaxis protein"/>
    <property type="match status" value="1"/>
</dbReference>
<dbReference type="InterPro" id="IPR003660">
    <property type="entry name" value="HAMP_dom"/>
</dbReference>
<dbReference type="InterPro" id="IPR004089">
    <property type="entry name" value="MCPsignal_dom"/>
</dbReference>
<dbReference type="EMBL" id="JACJQH010000014">
    <property type="protein sequence ID" value="MBD2195996.1"/>
    <property type="molecule type" value="Genomic_DNA"/>
</dbReference>
<comment type="similarity">
    <text evidence="8">Belongs to the methyl-accepting chemotaxis (MCP) protein family.</text>
</comment>
<dbReference type="CDD" id="cd12914">
    <property type="entry name" value="PDC1_DGC_like"/>
    <property type="match status" value="1"/>
</dbReference>
<evidence type="ECO:0000256" key="1">
    <source>
        <dbReference type="ARBA" id="ARBA00004651"/>
    </source>
</evidence>
<keyword evidence="4 11" id="KW-0812">Transmembrane</keyword>
<keyword evidence="5 11" id="KW-1133">Transmembrane helix</keyword>
<feature type="domain" description="Phytochrome chromophore attachment site" evidence="12">
    <location>
        <begin position="440"/>
        <end position="580"/>
    </location>
</feature>
<feature type="domain" description="Methyl-accepting transducer" evidence="13">
    <location>
        <begin position="669"/>
        <end position="905"/>
    </location>
</feature>
<comment type="caution">
    <text evidence="15">The sequence shown here is derived from an EMBL/GenBank/DDBJ whole genome shotgun (WGS) entry which is preliminary data.</text>
</comment>
<dbReference type="InterPro" id="IPR033479">
    <property type="entry name" value="dCache_1"/>
</dbReference>
<evidence type="ECO:0000313" key="15">
    <source>
        <dbReference type="EMBL" id="MBD2195996.1"/>
    </source>
</evidence>
<dbReference type="Pfam" id="PF00672">
    <property type="entry name" value="HAMP"/>
    <property type="match status" value="1"/>
</dbReference>
<keyword evidence="7 9" id="KW-0807">Transducer</keyword>
<dbReference type="SMART" id="SM00304">
    <property type="entry name" value="HAMP"/>
    <property type="match status" value="3"/>
</dbReference>
<dbReference type="RefSeq" id="WP_190540410.1">
    <property type="nucleotide sequence ID" value="NZ_CAWPNO010000045.1"/>
</dbReference>
<feature type="domain" description="HAMP" evidence="14">
    <location>
        <begin position="613"/>
        <end position="664"/>
    </location>
</feature>
<dbReference type="Gene3D" id="6.10.340.10">
    <property type="match status" value="1"/>
</dbReference>
<feature type="transmembrane region" description="Helical" evidence="11">
    <location>
        <begin position="64"/>
        <end position="85"/>
    </location>
</feature>
<evidence type="ECO:0000313" key="16">
    <source>
        <dbReference type="Proteomes" id="UP000658514"/>
    </source>
</evidence>
<evidence type="ECO:0000256" key="2">
    <source>
        <dbReference type="ARBA" id="ARBA00022475"/>
    </source>
</evidence>
<dbReference type="SMART" id="SM00283">
    <property type="entry name" value="MA"/>
    <property type="match status" value="1"/>
</dbReference>
<evidence type="ECO:0000259" key="14">
    <source>
        <dbReference type="PROSITE" id="PS50885"/>
    </source>
</evidence>
<dbReference type="SUPFAM" id="SSF58104">
    <property type="entry name" value="Methyl-accepting chemotaxis protein (MCP) signaling domain"/>
    <property type="match status" value="1"/>
</dbReference>
<evidence type="ECO:0000256" key="11">
    <source>
        <dbReference type="SAM" id="Phobius"/>
    </source>
</evidence>
<organism evidence="15 16">
    <name type="scientific">Calothrix parietina FACHB-288</name>
    <dbReference type="NCBI Taxonomy" id="2692896"/>
    <lineage>
        <taxon>Bacteria</taxon>
        <taxon>Bacillati</taxon>
        <taxon>Cyanobacteriota</taxon>
        <taxon>Cyanophyceae</taxon>
        <taxon>Nostocales</taxon>
        <taxon>Calotrichaceae</taxon>
        <taxon>Calothrix</taxon>
    </lineage>
</organism>
<dbReference type="InterPro" id="IPR003018">
    <property type="entry name" value="GAF"/>
</dbReference>
<keyword evidence="3" id="KW-0145">Chemotaxis</keyword>
<dbReference type="SUPFAM" id="SSF158472">
    <property type="entry name" value="HAMP domain-like"/>
    <property type="match status" value="1"/>
</dbReference>
<dbReference type="PROSITE" id="PS50046">
    <property type="entry name" value="PHYTOCHROME_2"/>
    <property type="match status" value="1"/>
</dbReference>
<dbReference type="Pfam" id="PF01590">
    <property type="entry name" value="GAF"/>
    <property type="match status" value="1"/>
</dbReference>
<dbReference type="SMART" id="SM00065">
    <property type="entry name" value="GAF"/>
    <property type="match status" value="1"/>
</dbReference>
<dbReference type="Proteomes" id="UP000658514">
    <property type="component" value="Unassembled WGS sequence"/>
</dbReference>
<evidence type="ECO:0000256" key="9">
    <source>
        <dbReference type="PROSITE-ProRule" id="PRU00284"/>
    </source>
</evidence>
<evidence type="ECO:0000259" key="12">
    <source>
        <dbReference type="PROSITE" id="PS50046"/>
    </source>
</evidence>
<reference evidence="15 16" key="1">
    <citation type="journal article" date="2020" name="ISME J.">
        <title>Comparative genomics reveals insights into cyanobacterial evolution and habitat adaptation.</title>
        <authorList>
            <person name="Chen M.Y."/>
            <person name="Teng W.K."/>
            <person name="Zhao L."/>
            <person name="Hu C.X."/>
            <person name="Zhou Y.K."/>
            <person name="Han B.P."/>
            <person name="Song L.R."/>
            <person name="Shu W.S."/>
        </authorList>
    </citation>
    <scope>NUCLEOTIDE SEQUENCE [LARGE SCALE GENOMIC DNA]</scope>
    <source>
        <strain evidence="15 16">FACHB-288</strain>
    </source>
</reference>
<feature type="transmembrane region" description="Helical" evidence="11">
    <location>
        <begin position="340"/>
        <end position="363"/>
    </location>
</feature>
<name>A0ABR8A7M3_9CYAN</name>
<evidence type="ECO:0000256" key="6">
    <source>
        <dbReference type="ARBA" id="ARBA00023136"/>
    </source>
</evidence>
<dbReference type="PROSITE" id="PS50885">
    <property type="entry name" value="HAMP"/>
    <property type="match status" value="2"/>
</dbReference>
<dbReference type="SUPFAM" id="SSF103190">
    <property type="entry name" value="Sensory domain-like"/>
    <property type="match status" value="1"/>
</dbReference>
<keyword evidence="10" id="KW-0175">Coiled coil</keyword>
<keyword evidence="2" id="KW-1003">Cell membrane</keyword>
<dbReference type="Pfam" id="PF00015">
    <property type="entry name" value="MCPsignal"/>
    <property type="match status" value="1"/>
</dbReference>
<evidence type="ECO:0000259" key="13">
    <source>
        <dbReference type="PROSITE" id="PS50111"/>
    </source>
</evidence>
<dbReference type="InterPro" id="IPR016132">
    <property type="entry name" value="Phyto_chromo_attachment"/>
</dbReference>
<dbReference type="InterPro" id="IPR029151">
    <property type="entry name" value="Sensor-like_sf"/>
</dbReference>
<evidence type="ECO:0000256" key="10">
    <source>
        <dbReference type="SAM" id="Coils"/>
    </source>
</evidence>
<protein>
    <submittedName>
        <fullName evidence="15">GAF domain-containing protein</fullName>
    </submittedName>
</protein>
<sequence>MFHKTDTAKGNDGQNRSSLMASQRVFEPTIKQSIKPIYSPSHSSPLNQIIGYFQRLSLNTKTTVLAIAIGTLPTLVIGAIAYSFANHSINQQITQSQQAETVSLLDKVNRYVLARYGDIQVLANLPSLTNPQVRAIITAQGKQEILDRIIKADKAYDSIAIFDMEGNVIAQSTGAPLENHKDRQYFQDALKQNTVIVSQPEKSETTGLVSIHIAAPLKDVVSGEYIGVIRARMPVSSIEEIIKNYASKGHDYNLVDPAGKIFIATQNNQEGRDAKADFPGLSQLKENNKIGNFVTVNNLNRKQQFISYVPSRTIDGLPDLKWGAIIATDTDITFAPQRQLLLTIALGTALTAVIVAAIAAWLAKRATQPILIAAEAVSKLGDGQLNTRLEVDRTDELGILGVNINRMAEQLQVLLGEKEQEAQRIKFIADITLEIRKKLLSEDIYSTAVNAVRPALKTDRVIVYQLNPGTWDGVVVAESVADGWPKMLGARIDDPCFRERHVELYQQGKVRAIANIYQEPHLNNANCYIQSLEKYAVQGNLIAPIISQNQLFGLLIAHHCESPRLWQPTDIDLFKQTAIQIGYALEQARLLEELEQAKSAAQQDTQEERQQKEALQTQLLELLSNVEGAASGDLTVRADVTAGEIGTVADFFNSIVESLRDIVTQVQNAASQVNTAIGSNESAIRQLAEEAMSQAAEINRTLDAVDQMTHSIQAVAKNAQQAAVIANQAAQTATKSGQAMDLTVQNILSLRETVGETAKKVKRLGESSQQISRVVSLINQIAVQTNLLAINAGIEAARAGEEGQGFAVVAEEVGELAVRSAAATQEIEQIVENIQRETSDVVQAMEIGTTQVVEGTRIVEDAKRSLNQILDVSRQIDNLVQSISVATTSQVETSHTVSNLMKAIVAVSQRTSDSSRLVSESLQQTVEISQELQQTVGTFKVS</sequence>